<dbReference type="AlphaFoldDB" id="A0A6A7FWU8"/>
<evidence type="ECO:0000256" key="1">
    <source>
        <dbReference type="SAM" id="Phobius"/>
    </source>
</evidence>
<sequence length="401" mass="45846">MNHSNHHKISDYTDEQYDQLITRKKNAQRVSRKKLTLFSSPIRTVWLFLCVCASTLKSYISYLMANKFLRFSFIPIVLSYGFLHYVEGPHEEILSTFDDFMVWTLWWLGLGVLSSVGLGTGMHSGLLFLFPFIAQVCLCATECQSLDFATRGPNAFVCLSRDSDAGIPFLGIFKKVFWPCFIWGVGTAIGEIPPYWVSRAAARAGEEDEEFEQISQVSERPWWDPLDIFNWMKVWMLNWLQRYGFWAILLFGAWPNMAFDLCGIACGHFGISFWTFFGATFTGKALIKVNLQAMFFILIFSEHLLMKVIDVLSSWRLTSLKDVIQEFLLTQKAKYHQGFNPDGATSTATQSPLLARIWGGIMFLFIAGFAISIVHSLAQSRQSSIDKAEIENLEKNRQKSR</sequence>
<feature type="transmembrane region" description="Helical" evidence="1">
    <location>
        <begin position="35"/>
        <end position="56"/>
    </location>
</feature>
<reference evidence="3" key="1">
    <citation type="submission" date="2017-11" db="EMBL/GenBank/DDBJ databases">
        <title>The sensing device of the deep-sea amphipod.</title>
        <authorList>
            <person name="Kobayashi H."/>
            <person name="Nagahama T."/>
            <person name="Arai W."/>
            <person name="Sasagawa Y."/>
            <person name="Umeda M."/>
            <person name="Hayashi T."/>
            <person name="Nikaido I."/>
            <person name="Watanabe H."/>
            <person name="Oguri K."/>
            <person name="Kitazato H."/>
            <person name="Fujioka K."/>
            <person name="Kido Y."/>
            <person name="Takami H."/>
        </authorList>
    </citation>
    <scope>NUCLEOTIDE SEQUENCE</scope>
    <source>
        <tissue evidence="3">Whole body</tissue>
    </source>
</reference>
<protein>
    <recommendedName>
        <fullName evidence="2">VTT domain-containing protein</fullName>
    </recommendedName>
</protein>
<dbReference type="EMBL" id="IACT01003388">
    <property type="protein sequence ID" value="LAC22633.1"/>
    <property type="molecule type" value="mRNA"/>
</dbReference>
<name>A0A6A7FWU8_9CRUS</name>
<proteinExistence type="evidence at transcript level"/>
<feature type="domain" description="VTT" evidence="2">
    <location>
        <begin position="182"/>
        <end position="285"/>
    </location>
</feature>
<dbReference type="Pfam" id="PF09335">
    <property type="entry name" value="VTT_dom"/>
    <property type="match status" value="1"/>
</dbReference>
<feature type="transmembrane region" description="Helical" evidence="1">
    <location>
        <begin position="106"/>
        <end position="130"/>
    </location>
</feature>
<evidence type="ECO:0000259" key="2">
    <source>
        <dbReference type="Pfam" id="PF09335"/>
    </source>
</evidence>
<keyword evidence="1" id="KW-0472">Membrane</keyword>
<organism evidence="3">
    <name type="scientific">Hirondellea gigas</name>
    <dbReference type="NCBI Taxonomy" id="1518452"/>
    <lineage>
        <taxon>Eukaryota</taxon>
        <taxon>Metazoa</taxon>
        <taxon>Ecdysozoa</taxon>
        <taxon>Arthropoda</taxon>
        <taxon>Crustacea</taxon>
        <taxon>Multicrustacea</taxon>
        <taxon>Malacostraca</taxon>
        <taxon>Eumalacostraca</taxon>
        <taxon>Peracarida</taxon>
        <taxon>Amphipoda</taxon>
        <taxon>Amphilochidea</taxon>
        <taxon>Lysianassida</taxon>
        <taxon>Lysianassidira</taxon>
        <taxon>Lysianassoidea</taxon>
        <taxon>Lysianassidae</taxon>
        <taxon>Hirondellea</taxon>
    </lineage>
</organism>
<dbReference type="InterPro" id="IPR032816">
    <property type="entry name" value="VTT_dom"/>
</dbReference>
<feature type="transmembrane region" description="Helical" evidence="1">
    <location>
        <begin position="68"/>
        <end position="86"/>
    </location>
</feature>
<feature type="transmembrane region" description="Helical" evidence="1">
    <location>
        <begin position="357"/>
        <end position="378"/>
    </location>
</feature>
<keyword evidence="1" id="KW-0812">Transmembrane</keyword>
<accession>A0A6A7FWU8</accession>
<keyword evidence="1" id="KW-1133">Transmembrane helix</keyword>
<evidence type="ECO:0000313" key="3">
    <source>
        <dbReference type="EMBL" id="LAC22633.1"/>
    </source>
</evidence>